<name>A0AA46BN01_9MICO</name>
<dbReference type="Gene3D" id="1.10.340.30">
    <property type="entry name" value="Hypothetical protein, domain 2"/>
    <property type="match status" value="1"/>
</dbReference>
<proteinExistence type="predicted"/>
<reference evidence="2 3" key="1">
    <citation type="submission" date="2018-06" db="EMBL/GenBank/DDBJ databases">
        <authorList>
            <consortium name="Pathogen Informatics"/>
            <person name="Doyle S."/>
        </authorList>
    </citation>
    <scope>NUCLEOTIDE SEQUENCE [LARGE SCALE GENOMIC DNA]</scope>
    <source>
        <strain evidence="2 3">NCTC7915</strain>
    </source>
</reference>
<dbReference type="InterPro" id="IPR052891">
    <property type="entry name" value="DNA-3mA_glycosylase"/>
</dbReference>
<keyword evidence="2" id="KW-0378">Hydrolase</keyword>
<accession>A0AA46BN01</accession>
<dbReference type="EC" id="3.2.2.20" evidence="2"/>
<dbReference type="InterPro" id="IPR011257">
    <property type="entry name" value="DNA_glycosylase"/>
</dbReference>
<protein>
    <submittedName>
        <fullName evidence="2">DNA-3-methyladenine glycosylase 1</fullName>
        <ecNumber evidence="2">3.2.2.20</ecNumber>
    </submittedName>
</protein>
<evidence type="ECO:0000256" key="1">
    <source>
        <dbReference type="PIRSR" id="PIRSR605019-1"/>
    </source>
</evidence>
<comment type="caution">
    <text evidence="2">The sequence shown here is derived from an EMBL/GenBank/DDBJ whole genome shotgun (WGS) entry which is preliminary data.</text>
</comment>
<feature type="binding site" evidence="1">
    <location>
        <position position="220"/>
    </location>
    <ligand>
        <name>Zn(2+)</name>
        <dbReference type="ChEBI" id="CHEBI:29105"/>
    </ligand>
</feature>
<dbReference type="EMBL" id="UFYA01000001">
    <property type="protein sequence ID" value="STD08514.1"/>
    <property type="molecule type" value="Genomic_DNA"/>
</dbReference>
<dbReference type="InterPro" id="IPR005019">
    <property type="entry name" value="Adenine_glyco"/>
</dbReference>
<dbReference type="Pfam" id="PF03352">
    <property type="entry name" value="Adenine_glyco"/>
    <property type="match status" value="1"/>
</dbReference>
<dbReference type="AlphaFoldDB" id="A0AA46BN01"/>
<gene>
    <name evidence="2" type="primary">tag</name>
    <name evidence="2" type="ORF">NCTC7915_01034</name>
</gene>
<dbReference type="PANTHER" id="PTHR30037">
    <property type="entry name" value="DNA-3-METHYLADENINE GLYCOSYLASE 1"/>
    <property type="match status" value="1"/>
</dbReference>
<dbReference type="GO" id="GO:0046872">
    <property type="term" value="F:metal ion binding"/>
    <property type="evidence" value="ECO:0007669"/>
    <property type="project" value="UniProtKB-KW"/>
</dbReference>
<keyword evidence="2" id="KW-0326">Glycosidase</keyword>
<dbReference type="GO" id="GO:0008725">
    <property type="term" value="F:DNA-3-methyladenine glycosylase activity"/>
    <property type="evidence" value="ECO:0007669"/>
    <property type="project" value="UniProtKB-EC"/>
</dbReference>
<dbReference type="PANTHER" id="PTHR30037:SF4">
    <property type="entry name" value="DNA-3-METHYLADENINE GLYCOSYLASE I"/>
    <property type="match status" value="1"/>
</dbReference>
<organism evidence="2 3">
    <name type="scientific">Dermatophilus congolensis</name>
    <dbReference type="NCBI Taxonomy" id="1863"/>
    <lineage>
        <taxon>Bacteria</taxon>
        <taxon>Bacillati</taxon>
        <taxon>Actinomycetota</taxon>
        <taxon>Actinomycetes</taxon>
        <taxon>Micrococcales</taxon>
        <taxon>Dermatophilaceae</taxon>
        <taxon>Dermatophilus</taxon>
    </lineage>
</organism>
<evidence type="ECO:0000313" key="3">
    <source>
        <dbReference type="Proteomes" id="UP000254118"/>
    </source>
</evidence>
<dbReference type="SUPFAM" id="SSF48150">
    <property type="entry name" value="DNA-glycosylase"/>
    <property type="match status" value="1"/>
</dbReference>
<evidence type="ECO:0000313" key="2">
    <source>
        <dbReference type="EMBL" id="STD08514.1"/>
    </source>
</evidence>
<dbReference type="Proteomes" id="UP000254118">
    <property type="component" value="Unassembled WGS sequence"/>
</dbReference>
<keyword evidence="1" id="KW-0479">Metal-binding</keyword>
<sequence>MAADTHDGLTVRRYVPITPSPDLVTGEDGLARTPWAYGSEALLTYYDTEWGMPVRDERGMFERLSLEVFQAGLSWETILRKREAFRRAFDNFSPDSVCAFDDVDVERLVNDPAIVRHRGKIMATLTNARATCALRGRVLIHETQPATVAPEPIEGGQGLAELVWSYQPQITPEPFRLSEIPSASNESAALSAVLKKNGFVFVGPTSMYALMEAVGIVDTHLVGSHRRGASGVWRS</sequence>
<keyword evidence="1" id="KW-0862">Zinc</keyword>
<dbReference type="GO" id="GO:0006284">
    <property type="term" value="P:base-excision repair"/>
    <property type="evidence" value="ECO:0007669"/>
    <property type="project" value="InterPro"/>
</dbReference>